<accession>A0A2S0KNS2</accession>
<dbReference type="GO" id="GO:0043138">
    <property type="term" value="F:3'-5' DNA helicase activity"/>
    <property type="evidence" value="ECO:0007669"/>
    <property type="project" value="UniProtKB-EC"/>
</dbReference>
<dbReference type="EC" id="5.6.2.4" evidence="13 15"/>
<dbReference type="GO" id="GO:0003677">
    <property type="term" value="F:DNA binding"/>
    <property type="evidence" value="ECO:0007669"/>
    <property type="project" value="UniProtKB-KW"/>
</dbReference>
<evidence type="ECO:0000256" key="1">
    <source>
        <dbReference type="ARBA" id="ARBA00007504"/>
    </source>
</evidence>
<evidence type="ECO:0000256" key="13">
    <source>
        <dbReference type="ARBA" id="ARBA00034808"/>
    </source>
</evidence>
<keyword evidence="6 15" id="KW-0347">Helicase</keyword>
<comment type="similarity">
    <text evidence="1 15">Belongs to the helicase family. RecG subfamily.</text>
</comment>
<dbReference type="SUPFAM" id="SSF50249">
    <property type="entry name" value="Nucleic acid-binding proteins"/>
    <property type="match status" value="1"/>
</dbReference>
<dbReference type="PANTHER" id="PTHR47964">
    <property type="entry name" value="ATP-DEPENDENT DNA HELICASE HOMOLOG RECG, CHLOROPLASTIC"/>
    <property type="match status" value="1"/>
</dbReference>
<comment type="catalytic activity">
    <reaction evidence="12 15">
        <text>Couples ATP hydrolysis with the unwinding of duplex DNA by translocating in the 3'-5' direction.</text>
        <dbReference type="EC" id="5.6.2.4"/>
    </reaction>
</comment>
<dbReference type="InterPro" id="IPR012340">
    <property type="entry name" value="NA-bd_OB-fold"/>
</dbReference>
<evidence type="ECO:0000256" key="5">
    <source>
        <dbReference type="ARBA" id="ARBA00022801"/>
    </source>
</evidence>
<comment type="catalytic activity">
    <reaction evidence="14 15">
        <text>ATP + H2O = ADP + phosphate + H(+)</text>
        <dbReference type="Rhea" id="RHEA:13065"/>
        <dbReference type="ChEBI" id="CHEBI:15377"/>
        <dbReference type="ChEBI" id="CHEBI:15378"/>
        <dbReference type="ChEBI" id="CHEBI:30616"/>
        <dbReference type="ChEBI" id="CHEBI:43474"/>
        <dbReference type="ChEBI" id="CHEBI:456216"/>
        <dbReference type="EC" id="5.6.2.4"/>
    </reaction>
</comment>
<dbReference type="GO" id="GO:0006310">
    <property type="term" value="P:DNA recombination"/>
    <property type="evidence" value="ECO:0007669"/>
    <property type="project" value="UniProtKB-UniRule"/>
</dbReference>
<dbReference type="NCBIfam" id="NF008168">
    <property type="entry name" value="PRK10917.2-2"/>
    <property type="match status" value="1"/>
</dbReference>
<reference evidence="19" key="1">
    <citation type="submission" date="2018-02" db="EMBL/GenBank/DDBJ databases">
        <authorList>
            <person name="Holder M.E."/>
            <person name="Ajami N.J."/>
            <person name="Petrosino J.F."/>
        </authorList>
    </citation>
    <scope>NUCLEOTIDE SEQUENCE [LARGE SCALE GENOMIC DNA]</scope>
    <source>
        <strain evidence="19">CCUG 47711</strain>
    </source>
</reference>
<dbReference type="Proteomes" id="UP000237947">
    <property type="component" value="Chromosome"/>
</dbReference>
<keyword evidence="8" id="KW-0238">DNA-binding</keyword>
<dbReference type="InterPro" id="IPR047112">
    <property type="entry name" value="RecG/Mfd"/>
</dbReference>
<evidence type="ECO:0000256" key="14">
    <source>
        <dbReference type="ARBA" id="ARBA00048988"/>
    </source>
</evidence>
<keyword evidence="9 15" id="KW-0233">DNA recombination</keyword>
<name>A0A2S0KNS2_9FIRM</name>
<evidence type="ECO:0000256" key="2">
    <source>
        <dbReference type="ARBA" id="ARBA00017846"/>
    </source>
</evidence>
<proteinExistence type="inferred from homology"/>
<dbReference type="GO" id="GO:0005524">
    <property type="term" value="F:ATP binding"/>
    <property type="evidence" value="ECO:0007669"/>
    <property type="project" value="UniProtKB-KW"/>
</dbReference>
<evidence type="ECO:0000256" key="9">
    <source>
        <dbReference type="ARBA" id="ARBA00023172"/>
    </source>
</evidence>
<dbReference type="InterPro" id="IPR033454">
    <property type="entry name" value="RecG_wedge"/>
</dbReference>
<evidence type="ECO:0000259" key="16">
    <source>
        <dbReference type="PROSITE" id="PS51192"/>
    </source>
</evidence>
<dbReference type="RefSeq" id="WP_106012638.1">
    <property type="nucleotide sequence ID" value="NZ_CP027226.1"/>
</dbReference>
<feature type="domain" description="Helicase C-terminal" evidence="17">
    <location>
        <begin position="475"/>
        <end position="640"/>
    </location>
</feature>
<dbReference type="CDD" id="cd04488">
    <property type="entry name" value="RecG_wedge_OBF"/>
    <property type="match status" value="1"/>
</dbReference>
<dbReference type="EMBL" id="CP027226">
    <property type="protein sequence ID" value="AVM42685.1"/>
    <property type="molecule type" value="Genomic_DNA"/>
</dbReference>
<evidence type="ECO:0000256" key="11">
    <source>
        <dbReference type="ARBA" id="ARBA00023235"/>
    </source>
</evidence>
<dbReference type="InterPro" id="IPR004609">
    <property type="entry name" value="ATP-dep_DNA_helicase_RecG"/>
</dbReference>
<dbReference type="PROSITE" id="PS51194">
    <property type="entry name" value="HELICASE_CTER"/>
    <property type="match status" value="1"/>
</dbReference>
<dbReference type="Gene3D" id="3.40.50.300">
    <property type="entry name" value="P-loop containing nucleotide triphosphate hydrolases"/>
    <property type="match status" value="2"/>
</dbReference>
<dbReference type="SMART" id="SM00490">
    <property type="entry name" value="HELICc"/>
    <property type="match status" value="1"/>
</dbReference>
<evidence type="ECO:0000256" key="4">
    <source>
        <dbReference type="ARBA" id="ARBA00022763"/>
    </source>
</evidence>
<dbReference type="InterPro" id="IPR027417">
    <property type="entry name" value="P-loop_NTPase"/>
</dbReference>
<evidence type="ECO:0000256" key="15">
    <source>
        <dbReference type="RuleBase" id="RU363016"/>
    </source>
</evidence>
<dbReference type="PROSITE" id="PS51192">
    <property type="entry name" value="HELICASE_ATP_BIND_1"/>
    <property type="match status" value="1"/>
</dbReference>
<dbReference type="Gene3D" id="2.40.50.140">
    <property type="entry name" value="Nucleic acid-binding proteins"/>
    <property type="match status" value="1"/>
</dbReference>
<comment type="function">
    <text evidence="15">Plays a critical role in recombination and DNA repair. Helps process Holliday junction intermediates to mature products by catalyzing branch migration. Has replication fork regression activity, unwinds stalled or blocked replication forks to make a HJ that can be resolved. Has a DNA unwinding activity characteristic of a DNA helicase with 3'-5' polarity.</text>
</comment>
<dbReference type="SUPFAM" id="SSF52540">
    <property type="entry name" value="P-loop containing nucleoside triphosphate hydrolases"/>
    <property type="match status" value="1"/>
</dbReference>
<dbReference type="GO" id="GO:0006281">
    <property type="term" value="P:DNA repair"/>
    <property type="evidence" value="ECO:0007669"/>
    <property type="project" value="UniProtKB-UniRule"/>
</dbReference>
<keyword evidence="4 15" id="KW-0227">DNA damage</keyword>
<keyword evidence="7 15" id="KW-0067">ATP-binding</keyword>
<keyword evidence="3 15" id="KW-0547">Nucleotide-binding</keyword>
<gene>
    <name evidence="18" type="ORF">C5Q98_05415</name>
</gene>
<dbReference type="SMART" id="SM00487">
    <property type="entry name" value="DEXDc"/>
    <property type="match status" value="1"/>
</dbReference>
<keyword evidence="5 15" id="KW-0378">Hydrolase</keyword>
<evidence type="ECO:0000256" key="10">
    <source>
        <dbReference type="ARBA" id="ARBA00023204"/>
    </source>
</evidence>
<dbReference type="PANTHER" id="PTHR47964:SF1">
    <property type="entry name" value="ATP-DEPENDENT DNA HELICASE HOMOLOG RECG, CHLOROPLASTIC"/>
    <property type="match status" value="1"/>
</dbReference>
<dbReference type="InterPro" id="IPR014001">
    <property type="entry name" value="Helicase_ATP-bd"/>
</dbReference>
<protein>
    <recommendedName>
        <fullName evidence="2 15">ATP-dependent DNA helicase RecG</fullName>
        <ecNumber evidence="13 15">5.6.2.4</ecNumber>
    </recommendedName>
</protein>
<feature type="domain" description="Helicase ATP-binding" evidence="16">
    <location>
        <begin position="296"/>
        <end position="457"/>
    </location>
</feature>
<keyword evidence="19" id="KW-1185">Reference proteome</keyword>
<evidence type="ECO:0000256" key="7">
    <source>
        <dbReference type="ARBA" id="ARBA00022840"/>
    </source>
</evidence>
<evidence type="ECO:0000256" key="8">
    <source>
        <dbReference type="ARBA" id="ARBA00023125"/>
    </source>
</evidence>
<evidence type="ECO:0000256" key="3">
    <source>
        <dbReference type="ARBA" id="ARBA00022741"/>
    </source>
</evidence>
<sequence>MSSNRNPYEIFLEPATKIKGISAKRSESLERLEIETVGDLAFHFPRRYEDWTKIKSIIDLEAEDDGVFLGRVETVPNLFRKGKRSILNVTVRDDTAVMKIVWFNQPYYQDKLIKGKIYLFRGKIKRQGLRFETANPKFVATSLNSFPKNEEEWQEVSAKSFVSPVYPATEGISQTYLRKWINSAVDLVLPVMDEYLSPKVRKEYDLADLIWSVKQIHNLDQEENYDIARRRLAFDELLFLQINNLMGKAEGARKPGVPIPLAGNSDKLQFWGDAVENLSFDLTNAQKQALNEIIKDMSKPTAMNRLLQGDVGSGKTIVAFLAMLWADLNQKQSVLMAPTSILAKQHYASFIKFFPDIEESRVALLTGDTTAKERQDIYENISNGTIKYLIGTHAVIEDKVKFKDLALAVTDEQHRFGVKQRVQLSDGSSAHVLVMSATPIPRTLGMLFYGDLDISSLKEKPAGRQPIKTYTARNKDKDRLLDLLSRNAAKGGQAYVVCPTVDPSEKLELASVTTTYEELKKKLPHLSVGLIHGQMKEAEKNEIMQQFLNGEINILVATTVIEVGVDNPNATMMIIVNAERFGLAALHQLRGRIGRGSKESLCVLLSDVGDGTSRERLTTLCRTEDGFEIAEADFKLRGPGDFFGTRQHGIPNFKIANLYDDNELLQLTGKIAGGIIKDDPKLEKTENQELNKIMNIYRRRMQNA</sequence>
<dbReference type="NCBIfam" id="NF008165">
    <property type="entry name" value="PRK10917.1-3"/>
    <property type="match status" value="1"/>
</dbReference>
<dbReference type="CDD" id="cd17992">
    <property type="entry name" value="DEXHc_RecG"/>
    <property type="match status" value="1"/>
</dbReference>
<evidence type="ECO:0000256" key="6">
    <source>
        <dbReference type="ARBA" id="ARBA00022806"/>
    </source>
</evidence>
<dbReference type="InterPro" id="IPR011545">
    <property type="entry name" value="DEAD/DEAH_box_helicase_dom"/>
</dbReference>
<evidence type="ECO:0000313" key="19">
    <source>
        <dbReference type="Proteomes" id="UP000237947"/>
    </source>
</evidence>
<dbReference type="GO" id="GO:0016887">
    <property type="term" value="F:ATP hydrolysis activity"/>
    <property type="evidence" value="ECO:0007669"/>
    <property type="project" value="RHEA"/>
</dbReference>
<evidence type="ECO:0000313" key="18">
    <source>
        <dbReference type="EMBL" id="AVM42685.1"/>
    </source>
</evidence>
<evidence type="ECO:0000256" key="12">
    <source>
        <dbReference type="ARBA" id="ARBA00034617"/>
    </source>
</evidence>
<keyword evidence="10 15" id="KW-0234">DNA repair</keyword>
<organism evidence="18 19">
    <name type="scientific">Fastidiosipila sanguinis</name>
    <dbReference type="NCBI Taxonomy" id="236753"/>
    <lineage>
        <taxon>Bacteria</taxon>
        <taxon>Bacillati</taxon>
        <taxon>Bacillota</taxon>
        <taxon>Clostridia</taxon>
        <taxon>Eubacteriales</taxon>
        <taxon>Oscillospiraceae</taxon>
        <taxon>Fastidiosipila</taxon>
    </lineage>
</organism>
<dbReference type="InterPro" id="IPR045562">
    <property type="entry name" value="RecG_dom3_C"/>
</dbReference>
<dbReference type="NCBIfam" id="TIGR00643">
    <property type="entry name" value="recG"/>
    <property type="match status" value="1"/>
</dbReference>
<dbReference type="Pfam" id="PF00270">
    <property type="entry name" value="DEAD"/>
    <property type="match status" value="1"/>
</dbReference>
<dbReference type="KEGG" id="fsa:C5Q98_05415"/>
<dbReference type="Pfam" id="PF19833">
    <property type="entry name" value="RecG_dom3_C"/>
    <property type="match status" value="1"/>
</dbReference>
<evidence type="ECO:0000259" key="17">
    <source>
        <dbReference type="PROSITE" id="PS51194"/>
    </source>
</evidence>
<dbReference type="AlphaFoldDB" id="A0A2S0KNS2"/>
<dbReference type="Pfam" id="PF00271">
    <property type="entry name" value="Helicase_C"/>
    <property type="match status" value="1"/>
</dbReference>
<keyword evidence="11" id="KW-0413">Isomerase</keyword>
<dbReference type="InterPro" id="IPR001650">
    <property type="entry name" value="Helicase_C-like"/>
</dbReference>
<dbReference type="Pfam" id="PF17191">
    <property type="entry name" value="RecG_wedge"/>
    <property type="match status" value="1"/>
</dbReference>
<dbReference type="OrthoDB" id="9804325at2"/>